<reference evidence="1" key="2">
    <citation type="journal article" date="2015" name="Data Brief">
        <title>Shoot transcriptome of the giant reed, Arundo donax.</title>
        <authorList>
            <person name="Barrero R.A."/>
            <person name="Guerrero F.D."/>
            <person name="Moolhuijzen P."/>
            <person name="Goolsby J.A."/>
            <person name="Tidwell J."/>
            <person name="Bellgard S.E."/>
            <person name="Bellgard M.I."/>
        </authorList>
    </citation>
    <scope>NUCLEOTIDE SEQUENCE</scope>
    <source>
        <tissue evidence="1">Shoot tissue taken approximately 20 cm above the soil surface</tissue>
    </source>
</reference>
<reference evidence="1" key="1">
    <citation type="submission" date="2014-09" db="EMBL/GenBank/DDBJ databases">
        <authorList>
            <person name="Magalhaes I.L.F."/>
            <person name="Oliveira U."/>
            <person name="Santos F.R."/>
            <person name="Vidigal T.H.D.A."/>
            <person name="Brescovit A.D."/>
            <person name="Santos A.J."/>
        </authorList>
    </citation>
    <scope>NUCLEOTIDE SEQUENCE</scope>
    <source>
        <tissue evidence="1">Shoot tissue taken approximately 20 cm above the soil surface</tissue>
    </source>
</reference>
<name>A0A0A9DHC6_ARUDO</name>
<dbReference type="EMBL" id="GBRH01210674">
    <property type="protein sequence ID" value="JAD87221.1"/>
    <property type="molecule type" value="Transcribed_RNA"/>
</dbReference>
<proteinExistence type="predicted"/>
<organism evidence="1">
    <name type="scientific">Arundo donax</name>
    <name type="common">Giant reed</name>
    <name type="synonym">Donax arundinaceus</name>
    <dbReference type="NCBI Taxonomy" id="35708"/>
    <lineage>
        <taxon>Eukaryota</taxon>
        <taxon>Viridiplantae</taxon>
        <taxon>Streptophyta</taxon>
        <taxon>Embryophyta</taxon>
        <taxon>Tracheophyta</taxon>
        <taxon>Spermatophyta</taxon>
        <taxon>Magnoliopsida</taxon>
        <taxon>Liliopsida</taxon>
        <taxon>Poales</taxon>
        <taxon>Poaceae</taxon>
        <taxon>PACMAD clade</taxon>
        <taxon>Arundinoideae</taxon>
        <taxon>Arundineae</taxon>
        <taxon>Arundo</taxon>
    </lineage>
</organism>
<evidence type="ECO:0000313" key="1">
    <source>
        <dbReference type="EMBL" id="JAD87221.1"/>
    </source>
</evidence>
<dbReference type="AlphaFoldDB" id="A0A0A9DHC6"/>
<sequence length="150" mass="17545">MLWMRTMIRVQWTGQMCGAVGFRRMIQFLPFMILWVRITLSMAGAIDVAGMLRFRHHRVLLQMDFNVRNLPRDEIMVSHRIMLLSAWKLRELGHYEILAILISVSESCVRTGLLCVTALWASLHMYPTEERKVLLEPFLLLPSISLVRHP</sequence>
<accession>A0A0A9DHC6</accession>
<protein>
    <submittedName>
        <fullName evidence="1">Uncharacterized protein</fullName>
    </submittedName>
</protein>